<evidence type="ECO:0000256" key="7">
    <source>
        <dbReference type="PROSITE-ProRule" id="PRU00470"/>
    </source>
</evidence>
<dbReference type="InParanoid" id="A0A804PJ59"/>
<keyword evidence="4" id="KW-0862">Zinc</keyword>
<evidence type="ECO:0000313" key="10">
    <source>
        <dbReference type="EnsemblPlants" id="Zm00001eb241070_P001"/>
    </source>
</evidence>
<dbReference type="GO" id="GO:0006412">
    <property type="term" value="P:translation"/>
    <property type="evidence" value="ECO:0007669"/>
    <property type="project" value="InterPro"/>
</dbReference>
<dbReference type="GO" id="GO:0008270">
    <property type="term" value="F:zinc ion binding"/>
    <property type="evidence" value="ECO:0007669"/>
    <property type="project" value="UniProtKB-KW"/>
</dbReference>
<dbReference type="SUPFAM" id="SSF103612">
    <property type="entry name" value="SBT domain"/>
    <property type="match status" value="1"/>
</dbReference>
<organism evidence="10 11">
    <name type="scientific">Zea mays</name>
    <name type="common">Maize</name>
    <dbReference type="NCBI Taxonomy" id="4577"/>
    <lineage>
        <taxon>Eukaryota</taxon>
        <taxon>Viridiplantae</taxon>
        <taxon>Streptophyta</taxon>
        <taxon>Embryophyta</taxon>
        <taxon>Tracheophyta</taxon>
        <taxon>Spermatophyta</taxon>
        <taxon>Magnoliopsida</taxon>
        <taxon>Liliopsida</taxon>
        <taxon>Poales</taxon>
        <taxon>Poaceae</taxon>
        <taxon>PACMAD clade</taxon>
        <taxon>Panicoideae</taxon>
        <taxon>Andropogonodae</taxon>
        <taxon>Andropogoneae</taxon>
        <taxon>Tripsacinae</taxon>
        <taxon>Zea</taxon>
    </lineage>
</organism>
<dbReference type="AlphaFoldDB" id="A0A804PJ59"/>
<reference evidence="10" key="3">
    <citation type="submission" date="2021-05" db="UniProtKB">
        <authorList>
            <consortium name="EnsemblPlants"/>
        </authorList>
    </citation>
    <scope>IDENTIFICATION</scope>
    <source>
        <strain evidence="10">cv. B73</strain>
    </source>
</reference>
<dbReference type="GO" id="GO:0005840">
    <property type="term" value="C:ribosome"/>
    <property type="evidence" value="ECO:0007669"/>
    <property type="project" value="UniProtKB-KW"/>
</dbReference>
<dbReference type="InterPro" id="IPR044817">
    <property type="entry name" value="SBP-like"/>
</dbReference>
<evidence type="ECO:0000256" key="5">
    <source>
        <dbReference type="ARBA" id="ARBA00022980"/>
    </source>
</evidence>
<reference evidence="10" key="2">
    <citation type="submission" date="2019-07" db="EMBL/GenBank/DDBJ databases">
        <authorList>
            <person name="Seetharam A."/>
            <person name="Woodhouse M."/>
            <person name="Cannon E."/>
        </authorList>
    </citation>
    <scope>NUCLEOTIDE SEQUENCE [LARGE SCALE GENOMIC DNA]</scope>
    <source>
        <strain evidence="10">cv. B73</strain>
    </source>
</reference>
<dbReference type="InterPro" id="IPR002675">
    <property type="entry name" value="Ribosomal_eL38"/>
</dbReference>
<accession>A0A804PJ59</accession>
<sequence length="348" mass="38549">MGGKDVVSTQDVKFIQFQLTVNVVALIINVVAAVSSGNVLLNVVQGEVDLIVQHIRTKLGQHDLCKIYPNVHVVQSTFQIRGMHTLIRDRDITTPDFVFYSDRLIRLVVEHGLGHLPFTEKQVITPTGSVYMGVDFCKKLYGVSIVRRCMENKNWENSNSSCWRQWTAALRSPDRWSSYLHHKCKIHEIKGFLLTARRNDAHSVKIKRSKDVVKFKVSTTLIDICFCPGPSPATAPSRAECSVDLKLGELGEFEAADGTTTKEPAAATAVSSASPMKRLHSGPGSAGGAQCPSCAVDGCKADLSKCRDDHHRHKVCEAQSKTPVIVVAGREMRFCQQCSRIYLNYSHL</sequence>
<protein>
    <recommendedName>
        <fullName evidence="9">SBP-type domain-containing protein</fullName>
    </recommendedName>
</protein>
<keyword evidence="5 8" id="KW-0689">Ribosomal protein</keyword>
<dbReference type="EnsemblPlants" id="Zm00001eb241070_T001">
    <property type="protein sequence ID" value="Zm00001eb241070_P001"/>
    <property type="gene ID" value="Zm00001eb241070"/>
</dbReference>
<dbReference type="Gramene" id="Zm00001eb241070_T001">
    <property type="protein sequence ID" value="Zm00001eb241070_P001"/>
    <property type="gene ID" value="Zm00001eb241070"/>
</dbReference>
<dbReference type="InterPro" id="IPR004333">
    <property type="entry name" value="SBP_dom"/>
</dbReference>
<evidence type="ECO:0000313" key="11">
    <source>
        <dbReference type="Proteomes" id="UP000007305"/>
    </source>
</evidence>
<dbReference type="PROSITE" id="PS51141">
    <property type="entry name" value="ZF_SBP"/>
    <property type="match status" value="1"/>
</dbReference>
<dbReference type="GO" id="GO:0003677">
    <property type="term" value="F:DNA binding"/>
    <property type="evidence" value="ECO:0007669"/>
    <property type="project" value="InterPro"/>
</dbReference>
<dbReference type="Pfam" id="PF01781">
    <property type="entry name" value="Ribosomal_L38e"/>
    <property type="match status" value="1"/>
</dbReference>
<dbReference type="Gene3D" id="3.30.720.90">
    <property type="match status" value="1"/>
</dbReference>
<name>A0A804PJ59_MAIZE</name>
<comment type="similarity">
    <text evidence="1 8">Belongs to the eukaryotic ribosomal protein eL38 family.</text>
</comment>
<dbReference type="GO" id="GO:1990904">
    <property type="term" value="C:ribonucleoprotein complex"/>
    <property type="evidence" value="ECO:0007669"/>
    <property type="project" value="UniProtKB-KW"/>
</dbReference>
<keyword evidence="3 7" id="KW-0863">Zinc-finger</keyword>
<dbReference type="Gene3D" id="3.40.50.2020">
    <property type="match status" value="1"/>
</dbReference>
<dbReference type="InterPro" id="IPR038464">
    <property type="entry name" value="Ribosomal_eL38_sf"/>
</dbReference>
<evidence type="ECO:0000256" key="1">
    <source>
        <dbReference type="ARBA" id="ARBA00007803"/>
    </source>
</evidence>
<dbReference type="PANTHER" id="PTHR31251">
    <property type="entry name" value="SQUAMOSA PROMOTER-BINDING-LIKE PROTEIN 4"/>
    <property type="match status" value="1"/>
</dbReference>
<keyword evidence="11" id="KW-1185">Reference proteome</keyword>
<dbReference type="Pfam" id="PF14681">
    <property type="entry name" value="UPRTase"/>
    <property type="match status" value="1"/>
</dbReference>
<dbReference type="SUPFAM" id="SSF53271">
    <property type="entry name" value="PRTase-like"/>
    <property type="match status" value="1"/>
</dbReference>
<keyword evidence="6 8" id="KW-0687">Ribonucleoprotein</keyword>
<dbReference type="GO" id="GO:0005634">
    <property type="term" value="C:nucleus"/>
    <property type="evidence" value="ECO:0007669"/>
    <property type="project" value="InterPro"/>
</dbReference>
<dbReference type="InterPro" id="IPR000836">
    <property type="entry name" value="PRTase_dom"/>
</dbReference>
<evidence type="ECO:0000256" key="2">
    <source>
        <dbReference type="ARBA" id="ARBA00022723"/>
    </source>
</evidence>
<reference evidence="11" key="1">
    <citation type="journal article" date="2009" name="Science">
        <title>The B73 maize genome: complexity, diversity, and dynamics.</title>
        <authorList>
            <person name="Schnable P.S."/>
            <person name="Ware D."/>
            <person name="Fulton R.S."/>
            <person name="Stein J.C."/>
            <person name="Wei F."/>
            <person name="Pasternak S."/>
            <person name="Liang C."/>
            <person name="Zhang J."/>
            <person name="Fulton L."/>
            <person name="Graves T.A."/>
            <person name="Minx P."/>
            <person name="Reily A.D."/>
            <person name="Courtney L."/>
            <person name="Kruchowski S.S."/>
            <person name="Tomlinson C."/>
            <person name="Strong C."/>
            <person name="Delehaunty K."/>
            <person name="Fronick C."/>
            <person name="Courtney B."/>
            <person name="Rock S.M."/>
            <person name="Belter E."/>
            <person name="Du F."/>
            <person name="Kim K."/>
            <person name="Abbott R.M."/>
            <person name="Cotton M."/>
            <person name="Levy A."/>
            <person name="Marchetto P."/>
            <person name="Ochoa K."/>
            <person name="Jackson S.M."/>
            <person name="Gillam B."/>
            <person name="Chen W."/>
            <person name="Yan L."/>
            <person name="Higginbotham J."/>
            <person name="Cardenas M."/>
            <person name="Waligorski J."/>
            <person name="Applebaum E."/>
            <person name="Phelps L."/>
            <person name="Falcone J."/>
            <person name="Kanchi K."/>
            <person name="Thane T."/>
            <person name="Scimone A."/>
            <person name="Thane N."/>
            <person name="Henke J."/>
            <person name="Wang T."/>
            <person name="Ruppert J."/>
            <person name="Shah N."/>
            <person name="Rotter K."/>
            <person name="Hodges J."/>
            <person name="Ingenthron E."/>
            <person name="Cordes M."/>
            <person name="Kohlberg S."/>
            <person name="Sgro J."/>
            <person name="Delgado B."/>
            <person name="Mead K."/>
            <person name="Chinwalla A."/>
            <person name="Leonard S."/>
            <person name="Crouse K."/>
            <person name="Collura K."/>
            <person name="Kudrna D."/>
            <person name="Currie J."/>
            <person name="He R."/>
            <person name="Angelova A."/>
            <person name="Rajasekar S."/>
            <person name="Mueller T."/>
            <person name="Lomeli R."/>
            <person name="Scara G."/>
            <person name="Ko A."/>
            <person name="Delaney K."/>
            <person name="Wissotski M."/>
            <person name="Lopez G."/>
            <person name="Campos D."/>
            <person name="Braidotti M."/>
            <person name="Ashley E."/>
            <person name="Golser W."/>
            <person name="Kim H."/>
            <person name="Lee S."/>
            <person name="Lin J."/>
            <person name="Dujmic Z."/>
            <person name="Kim W."/>
            <person name="Talag J."/>
            <person name="Zuccolo A."/>
            <person name="Fan C."/>
            <person name="Sebastian A."/>
            <person name="Kramer M."/>
            <person name="Spiegel L."/>
            <person name="Nascimento L."/>
            <person name="Zutavern T."/>
            <person name="Miller B."/>
            <person name="Ambroise C."/>
            <person name="Muller S."/>
            <person name="Spooner W."/>
            <person name="Narechania A."/>
            <person name="Ren L."/>
            <person name="Wei S."/>
            <person name="Kumari S."/>
            <person name="Faga B."/>
            <person name="Levy M.J."/>
            <person name="McMahan L."/>
            <person name="Van Buren P."/>
            <person name="Vaughn M.W."/>
            <person name="Ying K."/>
            <person name="Yeh C.-T."/>
            <person name="Emrich S.J."/>
            <person name="Jia Y."/>
            <person name="Kalyanaraman A."/>
            <person name="Hsia A.-P."/>
            <person name="Barbazuk W.B."/>
            <person name="Baucom R.S."/>
            <person name="Brutnell T.P."/>
            <person name="Carpita N.C."/>
            <person name="Chaparro C."/>
            <person name="Chia J.-M."/>
            <person name="Deragon J.-M."/>
            <person name="Estill J.C."/>
            <person name="Fu Y."/>
            <person name="Jeddeloh J.A."/>
            <person name="Han Y."/>
            <person name="Lee H."/>
            <person name="Li P."/>
            <person name="Lisch D.R."/>
            <person name="Liu S."/>
            <person name="Liu Z."/>
            <person name="Nagel D.H."/>
            <person name="McCann M.C."/>
            <person name="SanMiguel P."/>
            <person name="Myers A.M."/>
            <person name="Nettleton D."/>
            <person name="Nguyen J."/>
            <person name="Penning B.W."/>
            <person name="Ponnala L."/>
            <person name="Schneider K.L."/>
            <person name="Schwartz D.C."/>
            <person name="Sharma A."/>
            <person name="Soderlund C."/>
            <person name="Springer N.M."/>
            <person name="Sun Q."/>
            <person name="Wang H."/>
            <person name="Waterman M."/>
            <person name="Westerman R."/>
            <person name="Wolfgruber T.K."/>
            <person name="Yang L."/>
            <person name="Yu Y."/>
            <person name="Zhang L."/>
            <person name="Zhou S."/>
            <person name="Zhu Q."/>
            <person name="Bennetzen J.L."/>
            <person name="Dawe R.K."/>
            <person name="Jiang J."/>
            <person name="Jiang N."/>
            <person name="Presting G.G."/>
            <person name="Wessler S.R."/>
            <person name="Aluru S."/>
            <person name="Martienssen R.A."/>
            <person name="Clifton S.W."/>
            <person name="McCombie W.R."/>
            <person name="Wing R.A."/>
            <person name="Wilson R.K."/>
        </authorList>
    </citation>
    <scope>NUCLEOTIDE SEQUENCE [LARGE SCALE GENOMIC DNA]</scope>
    <source>
        <strain evidence="11">cv. B73</strain>
    </source>
</reference>
<dbReference type="InterPro" id="IPR036893">
    <property type="entry name" value="SBP_sf"/>
</dbReference>
<evidence type="ECO:0000259" key="9">
    <source>
        <dbReference type="PROSITE" id="PS51141"/>
    </source>
</evidence>
<keyword evidence="2" id="KW-0479">Metal-binding</keyword>
<dbReference type="Pfam" id="PF03110">
    <property type="entry name" value="SBP"/>
    <property type="match status" value="1"/>
</dbReference>
<feature type="domain" description="SBP-type" evidence="9">
    <location>
        <begin position="291"/>
        <end position="348"/>
    </location>
</feature>
<dbReference type="PANTHER" id="PTHR31251:SF208">
    <property type="entry name" value="SQUAMOSA PROMOTER-BINDING-LIKE PROTEIN 18"/>
    <property type="match status" value="1"/>
</dbReference>
<evidence type="ECO:0000256" key="8">
    <source>
        <dbReference type="RuleBase" id="RU003445"/>
    </source>
</evidence>
<evidence type="ECO:0000256" key="6">
    <source>
        <dbReference type="ARBA" id="ARBA00023274"/>
    </source>
</evidence>
<dbReference type="Proteomes" id="UP000007305">
    <property type="component" value="Chromosome 5"/>
</dbReference>
<dbReference type="GO" id="GO:0003735">
    <property type="term" value="F:structural constituent of ribosome"/>
    <property type="evidence" value="ECO:0007669"/>
    <property type="project" value="InterPro"/>
</dbReference>
<evidence type="ECO:0000256" key="3">
    <source>
        <dbReference type="ARBA" id="ARBA00022771"/>
    </source>
</evidence>
<dbReference type="Gene3D" id="4.10.1100.10">
    <property type="entry name" value="Transcription factor, SBP-box domain"/>
    <property type="match status" value="1"/>
</dbReference>
<evidence type="ECO:0000256" key="4">
    <source>
        <dbReference type="ARBA" id="ARBA00022833"/>
    </source>
</evidence>
<proteinExistence type="inferred from homology"/>
<dbReference type="InterPro" id="IPR029057">
    <property type="entry name" value="PRTase-like"/>
</dbReference>